<dbReference type="InterPro" id="IPR020568">
    <property type="entry name" value="Ribosomal_Su5_D2-typ_SF"/>
</dbReference>
<evidence type="ECO:0000256" key="6">
    <source>
        <dbReference type="ARBA" id="ARBA00023144"/>
    </source>
</evidence>
<dbReference type="GO" id="GO:0004335">
    <property type="term" value="F:galactokinase activity"/>
    <property type="evidence" value="ECO:0007669"/>
    <property type="project" value="InterPro"/>
</dbReference>
<dbReference type="Gene3D" id="3.30.230.10">
    <property type="match status" value="1"/>
</dbReference>
<dbReference type="AlphaFoldDB" id="A0A919Q6A9"/>
<keyword evidence="5" id="KW-0067">ATP-binding</keyword>
<evidence type="ECO:0000313" key="11">
    <source>
        <dbReference type="Proteomes" id="UP000652354"/>
    </source>
</evidence>
<evidence type="ECO:0000256" key="5">
    <source>
        <dbReference type="ARBA" id="ARBA00022840"/>
    </source>
</evidence>
<evidence type="ECO:0000256" key="4">
    <source>
        <dbReference type="ARBA" id="ARBA00022777"/>
    </source>
</evidence>
<evidence type="ECO:0000256" key="2">
    <source>
        <dbReference type="ARBA" id="ARBA00022679"/>
    </source>
</evidence>
<protein>
    <submittedName>
        <fullName evidence="10">Galactokinase</fullName>
    </submittedName>
</protein>
<evidence type="ECO:0000259" key="7">
    <source>
        <dbReference type="Pfam" id="PF00288"/>
    </source>
</evidence>
<reference evidence="10" key="1">
    <citation type="submission" date="2021-01" db="EMBL/GenBank/DDBJ databases">
        <title>Whole genome shotgun sequence of Demequina activiva NBRC 110675.</title>
        <authorList>
            <person name="Komaki H."/>
            <person name="Tamura T."/>
        </authorList>
    </citation>
    <scope>NUCLEOTIDE SEQUENCE</scope>
    <source>
        <strain evidence="10">NBRC 110675</strain>
    </source>
</reference>
<keyword evidence="3" id="KW-0547">Nucleotide-binding</keyword>
<dbReference type="GO" id="GO:0006012">
    <property type="term" value="P:galactose metabolic process"/>
    <property type="evidence" value="ECO:0007669"/>
    <property type="project" value="UniProtKB-KW"/>
</dbReference>
<proteinExistence type="inferred from homology"/>
<dbReference type="SUPFAM" id="SSF55060">
    <property type="entry name" value="GHMP Kinase, C-terminal domain"/>
    <property type="match status" value="1"/>
</dbReference>
<dbReference type="Proteomes" id="UP000652354">
    <property type="component" value="Unassembled WGS sequence"/>
</dbReference>
<dbReference type="EMBL" id="BONR01000005">
    <property type="protein sequence ID" value="GIG55328.1"/>
    <property type="molecule type" value="Genomic_DNA"/>
</dbReference>
<organism evidence="10 11">
    <name type="scientific">Demequina activiva</name>
    <dbReference type="NCBI Taxonomy" id="1582364"/>
    <lineage>
        <taxon>Bacteria</taxon>
        <taxon>Bacillati</taxon>
        <taxon>Actinomycetota</taxon>
        <taxon>Actinomycetes</taxon>
        <taxon>Micrococcales</taxon>
        <taxon>Demequinaceae</taxon>
        <taxon>Demequina</taxon>
    </lineage>
</organism>
<dbReference type="Pfam" id="PF08544">
    <property type="entry name" value="GHMP_kinases_C"/>
    <property type="match status" value="1"/>
</dbReference>
<feature type="domain" description="GHMP kinase C-terminal" evidence="8">
    <location>
        <begin position="318"/>
        <end position="391"/>
    </location>
</feature>
<dbReference type="InterPro" id="IPR000705">
    <property type="entry name" value="Galactokinase"/>
</dbReference>
<dbReference type="SUPFAM" id="SSF54211">
    <property type="entry name" value="Ribosomal protein S5 domain 2-like"/>
    <property type="match status" value="1"/>
</dbReference>
<dbReference type="GO" id="GO:0005829">
    <property type="term" value="C:cytosol"/>
    <property type="evidence" value="ECO:0007669"/>
    <property type="project" value="TreeGrafter"/>
</dbReference>
<keyword evidence="6" id="KW-0119">Carbohydrate metabolism</keyword>
<evidence type="ECO:0000256" key="3">
    <source>
        <dbReference type="ARBA" id="ARBA00022741"/>
    </source>
</evidence>
<dbReference type="InterPro" id="IPR013750">
    <property type="entry name" value="GHMP_kinase_C_dom"/>
</dbReference>
<keyword evidence="11" id="KW-1185">Reference proteome</keyword>
<feature type="domain" description="GHMP kinase N-terminal" evidence="7">
    <location>
        <begin position="111"/>
        <end position="196"/>
    </location>
</feature>
<dbReference type="PANTHER" id="PTHR10457">
    <property type="entry name" value="MEVALONATE KINASE/GALACTOKINASE"/>
    <property type="match status" value="1"/>
</dbReference>
<keyword evidence="2" id="KW-0808">Transferase</keyword>
<dbReference type="PIRSF" id="PIRSF000530">
    <property type="entry name" value="Galactokinase"/>
    <property type="match status" value="1"/>
</dbReference>
<accession>A0A919Q6A9</accession>
<sequence>MEGPDWVDPWTRGQGEARARALFSQTWDGEAKGVWSAPGRITIIGEHTDYNGGLSLPTVTPHRTYVAGRAREDGRLRVVSEAGDWLEGPGRTWECDMDLIDPTTAQGWPAYCAGVVWALRERGFDGPGLDLAITSCVPPGAGLASSGAVECATALAANALWRLALDSDEAHAELAEACLHAEEAIAGAPTGGLDQHTQLRCREGEALELDFSEHPPLAQHRPLYFPDYGLGLLVIDVRTAGRRRTEGFVERQRQCAAAAQALGVASLRELAGAPDARMRIEALADPVLKARARHVVAEIERVSDVCAELANTGPAHERFVHVGKQLYRSHASLEVDFDVSSADLNLAVDSAFRAGVLGARLVGAGFGGSAIALVRRAEADHVAARIDEAFVAEHRPRPRFLMV</sequence>
<evidence type="ECO:0000313" key="10">
    <source>
        <dbReference type="EMBL" id="GIG55328.1"/>
    </source>
</evidence>
<dbReference type="GO" id="GO:0005524">
    <property type="term" value="F:ATP binding"/>
    <property type="evidence" value="ECO:0007669"/>
    <property type="project" value="UniProtKB-KW"/>
</dbReference>
<keyword evidence="4" id="KW-0418">Kinase</keyword>
<dbReference type="PRINTS" id="PR00959">
    <property type="entry name" value="MEVGALKINASE"/>
</dbReference>
<gene>
    <name evidence="10" type="primary">galK_2</name>
    <name evidence="10" type="ORF">Dac01nite_20800</name>
</gene>
<feature type="domain" description="Galactokinase N-terminal" evidence="9">
    <location>
        <begin position="22"/>
        <end position="69"/>
    </location>
</feature>
<dbReference type="Gene3D" id="3.30.70.890">
    <property type="entry name" value="GHMP kinase, C-terminal domain"/>
    <property type="match status" value="1"/>
</dbReference>
<comment type="similarity">
    <text evidence="1">Belongs to the GHMP kinase family. GalK subfamily.</text>
</comment>
<evidence type="ECO:0000256" key="1">
    <source>
        <dbReference type="ARBA" id="ARBA00006566"/>
    </source>
</evidence>
<dbReference type="InterPro" id="IPR006204">
    <property type="entry name" value="GHMP_kinase_N_dom"/>
</dbReference>
<dbReference type="InterPro" id="IPR014721">
    <property type="entry name" value="Ribsml_uS5_D2-typ_fold_subgr"/>
</dbReference>
<dbReference type="InterPro" id="IPR006206">
    <property type="entry name" value="Mevalonate/galactokinase"/>
</dbReference>
<dbReference type="InterPro" id="IPR036554">
    <property type="entry name" value="GHMP_kinase_C_sf"/>
</dbReference>
<dbReference type="PRINTS" id="PR00473">
    <property type="entry name" value="GALCTOKINASE"/>
</dbReference>
<comment type="caution">
    <text evidence="10">The sequence shown here is derived from an EMBL/GenBank/DDBJ whole genome shotgun (WGS) entry which is preliminary data.</text>
</comment>
<dbReference type="Pfam" id="PF10509">
    <property type="entry name" value="GalKase_gal_bdg"/>
    <property type="match status" value="1"/>
</dbReference>
<dbReference type="InterPro" id="IPR019539">
    <property type="entry name" value="GalKase_N"/>
</dbReference>
<evidence type="ECO:0000259" key="8">
    <source>
        <dbReference type="Pfam" id="PF08544"/>
    </source>
</evidence>
<dbReference type="Pfam" id="PF00288">
    <property type="entry name" value="GHMP_kinases_N"/>
    <property type="match status" value="1"/>
</dbReference>
<name>A0A919Q6A9_9MICO</name>
<keyword evidence="6" id="KW-0299">Galactose metabolism</keyword>
<dbReference type="PANTHER" id="PTHR10457:SF7">
    <property type="entry name" value="GALACTOKINASE-RELATED"/>
    <property type="match status" value="1"/>
</dbReference>
<evidence type="ECO:0000259" key="9">
    <source>
        <dbReference type="Pfam" id="PF10509"/>
    </source>
</evidence>